<dbReference type="Proteomes" id="UP000273326">
    <property type="component" value="Chromosome"/>
</dbReference>
<feature type="transmembrane region" description="Helical" evidence="1">
    <location>
        <begin position="7"/>
        <end position="27"/>
    </location>
</feature>
<dbReference type="Gene3D" id="3.40.50.1820">
    <property type="entry name" value="alpha/beta hydrolase"/>
    <property type="match status" value="1"/>
</dbReference>
<evidence type="ECO:0000313" key="3">
    <source>
        <dbReference type="EMBL" id="AZP04655.1"/>
    </source>
</evidence>
<dbReference type="InterPro" id="IPR029058">
    <property type="entry name" value="AB_hydrolase_fold"/>
</dbReference>
<dbReference type="RefSeq" id="WP_126110278.1">
    <property type="nucleotide sequence ID" value="NZ_CP034465.1"/>
</dbReference>
<proteinExistence type="predicted"/>
<sequence>MKAVWKKILSGMVIIFFIFIGLFAWYINDDYDATDEALIALESNEKVTVFEGDPLRFYPKNEEAEIGIIFYPGGKVEEEAYAPLMQSLAEEGYAVFLADMPFGLAVFDINAAESIMAEHPEISQWYVAGHSLGGSMAAIFASNAVEELAGLILLASYSTADLSQTHLPVLSLYGSEDHVLNQEKVEEYRSKLPENHDEIIIAGGNHAQFGNYGIQKGDGESLISAEEQQRITVQEIIQFINEQKTNH</sequence>
<dbReference type="EMBL" id="CP034465">
    <property type="protein sequence ID" value="AZP04655.1"/>
    <property type="molecule type" value="Genomic_DNA"/>
</dbReference>
<dbReference type="OrthoDB" id="9780932at2"/>
<organism evidence="3 4">
    <name type="scientific">Jeotgalibaca ciconiae</name>
    <dbReference type="NCBI Taxonomy" id="2496265"/>
    <lineage>
        <taxon>Bacteria</taxon>
        <taxon>Bacillati</taxon>
        <taxon>Bacillota</taxon>
        <taxon>Bacilli</taxon>
        <taxon>Lactobacillales</taxon>
        <taxon>Carnobacteriaceae</taxon>
        <taxon>Jeotgalibaca</taxon>
    </lineage>
</organism>
<dbReference type="GO" id="GO:0016787">
    <property type="term" value="F:hydrolase activity"/>
    <property type="evidence" value="ECO:0007669"/>
    <property type="project" value="InterPro"/>
</dbReference>
<evidence type="ECO:0000259" key="2">
    <source>
        <dbReference type="Pfam" id="PF12695"/>
    </source>
</evidence>
<evidence type="ECO:0000256" key="1">
    <source>
        <dbReference type="SAM" id="Phobius"/>
    </source>
</evidence>
<keyword evidence="1" id="KW-1133">Transmembrane helix</keyword>
<dbReference type="AlphaFoldDB" id="A0A3S9HBA6"/>
<evidence type="ECO:0000313" key="4">
    <source>
        <dbReference type="Proteomes" id="UP000273326"/>
    </source>
</evidence>
<reference evidence="4" key="1">
    <citation type="submission" date="2018-12" db="EMBL/GenBank/DDBJ databases">
        <title>Complete genome sequencing of Jeotgalibaca sp. H21T32.</title>
        <authorList>
            <person name="Bae J.-W."/>
            <person name="Lee S.-Y."/>
        </authorList>
    </citation>
    <scope>NUCLEOTIDE SEQUENCE [LARGE SCALE GENOMIC DNA]</scope>
    <source>
        <strain evidence="4">H21T32</strain>
    </source>
</reference>
<feature type="domain" description="Alpha/beta hydrolase fold-5" evidence="2">
    <location>
        <begin position="67"/>
        <end position="229"/>
    </location>
</feature>
<dbReference type="KEGG" id="jeh:EJN90_08415"/>
<protein>
    <submittedName>
        <fullName evidence="3">Lysophospholipase</fullName>
    </submittedName>
</protein>
<gene>
    <name evidence="3" type="ORF">EJN90_08415</name>
</gene>
<dbReference type="SUPFAM" id="SSF53474">
    <property type="entry name" value="alpha/beta-Hydrolases"/>
    <property type="match status" value="1"/>
</dbReference>
<keyword evidence="1" id="KW-0472">Membrane</keyword>
<accession>A0A3S9HBA6</accession>
<name>A0A3S9HBA6_9LACT</name>
<keyword evidence="1" id="KW-0812">Transmembrane</keyword>
<keyword evidence="4" id="KW-1185">Reference proteome</keyword>
<dbReference type="InterPro" id="IPR029059">
    <property type="entry name" value="AB_hydrolase_5"/>
</dbReference>
<dbReference type="Pfam" id="PF12695">
    <property type="entry name" value="Abhydrolase_5"/>
    <property type="match status" value="1"/>
</dbReference>